<gene>
    <name evidence="2" type="ORF">LzC2_20570</name>
</gene>
<sequence length="112" mass="12127">MYELKLKSGDMEWEPLDFAGMAVKPLRVDPETWAMTVLTRMGPGTEIPAHRHSAADETAFVVEGDFVEDGERFGPGACFHGAAGSVHGPHRSAGGCVLLMHFTAKLDFLPVD</sequence>
<proteinExistence type="predicted"/>
<comment type="caution">
    <text evidence="2">The sequence shown here is derived from an EMBL/GenBank/DDBJ whole genome shotgun (WGS) entry which is preliminary data.</text>
</comment>
<feature type="domain" description="ChrR-like cupin" evidence="1">
    <location>
        <begin position="7"/>
        <end position="101"/>
    </location>
</feature>
<evidence type="ECO:0000313" key="2">
    <source>
        <dbReference type="EMBL" id="NNJ25978.1"/>
    </source>
</evidence>
<dbReference type="Pfam" id="PF12973">
    <property type="entry name" value="Cupin_7"/>
    <property type="match status" value="1"/>
</dbReference>
<dbReference type="InterPro" id="IPR011051">
    <property type="entry name" value="RmlC_Cupin_sf"/>
</dbReference>
<dbReference type="SUPFAM" id="SSF51182">
    <property type="entry name" value="RmlC-like cupins"/>
    <property type="match status" value="1"/>
</dbReference>
<dbReference type="Gene3D" id="2.60.120.10">
    <property type="entry name" value="Jelly Rolls"/>
    <property type="match status" value="1"/>
</dbReference>
<protein>
    <recommendedName>
        <fullName evidence="1">ChrR-like cupin domain-containing protein</fullName>
    </recommendedName>
</protein>
<reference evidence="2 3" key="1">
    <citation type="journal article" date="2020" name="Syst. Appl. Microbiol.">
        <title>Alienimonas chondri sp. nov., a novel planctomycete isolated from the biofilm of the red alga Chondrus crispus.</title>
        <authorList>
            <person name="Vitorino I."/>
            <person name="Albuquerque L."/>
            <person name="Wiegand S."/>
            <person name="Kallscheuer N."/>
            <person name="da Costa M.S."/>
            <person name="Lobo-da-Cunha A."/>
            <person name="Jogler C."/>
            <person name="Lage O.M."/>
        </authorList>
    </citation>
    <scope>NUCLEOTIDE SEQUENCE [LARGE SCALE GENOMIC DNA]</scope>
    <source>
        <strain evidence="2 3">LzC2</strain>
    </source>
</reference>
<accession>A0ABX1VCZ4</accession>
<dbReference type="InterPro" id="IPR025979">
    <property type="entry name" value="ChrR-like_cupin_dom"/>
</dbReference>
<dbReference type="RefSeq" id="WP_171186540.1">
    <property type="nucleotide sequence ID" value="NZ_WTPX01000057.1"/>
</dbReference>
<organism evidence="2 3">
    <name type="scientific">Alienimonas chondri</name>
    <dbReference type="NCBI Taxonomy" id="2681879"/>
    <lineage>
        <taxon>Bacteria</taxon>
        <taxon>Pseudomonadati</taxon>
        <taxon>Planctomycetota</taxon>
        <taxon>Planctomycetia</taxon>
        <taxon>Planctomycetales</taxon>
        <taxon>Planctomycetaceae</taxon>
        <taxon>Alienimonas</taxon>
    </lineage>
</organism>
<name>A0ABX1VCZ4_9PLAN</name>
<dbReference type="EMBL" id="WTPX01000057">
    <property type="protein sequence ID" value="NNJ25978.1"/>
    <property type="molecule type" value="Genomic_DNA"/>
</dbReference>
<evidence type="ECO:0000313" key="3">
    <source>
        <dbReference type="Proteomes" id="UP000609651"/>
    </source>
</evidence>
<evidence type="ECO:0000259" key="1">
    <source>
        <dbReference type="Pfam" id="PF12973"/>
    </source>
</evidence>
<keyword evidence="3" id="KW-1185">Reference proteome</keyword>
<dbReference type="InterPro" id="IPR014710">
    <property type="entry name" value="RmlC-like_jellyroll"/>
</dbReference>
<dbReference type="Proteomes" id="UP000609651">
    <property type="component" value="Unassembled WGS sequence"/>
</dbReference>